<proteinExistence type="predicted"/>
<dbReference type="Proteomes" id="UP000023152">
    <property type="component" value="Unassembled WGS sequence"/>
</dbReference>
<evidence type="ECO:0000313" key="2">
    <source>
        <dbReference type="Proteomes" id="UP000023152"/>
    </source>
</evidence>
<reference evidence="1 2" key="1">
    <citation type="journal article" date="2013" name="Curr. Biol.">
        <title>The Genome of the Foraminiferan Reticulomyxa filosa.</title>
        <authorList>
            <person name="Glockner G."/>
            <person name="Hulsmann N."/>
            <person name="Schleicher M."/>
            <person name="Noegel A.A."/>
            <person name="Eichinger L."/>
            <person name="Gallinger C."/>
            <person name="Pawlowski J."/>
            <person name="Sierra R."/>
            <person name="Euteneuer U."/>
            <person name="Pillet L."/>
            <person name="Moustafa A."/>
            <person name="Platzer M."/>
            <person name="Groth M."/>
            <person name="Szafranski K."/>
            <person name="Schliwa M."/>
        </authorList>
    </citation>
    <scope>NUCLEOTIDE SEQUENCE [LARGE SCALE GENOMIC DNA]</scope>
</reference>
<protein>
    <submittedName>
        <fullName evidence="1">Uncharacterized protein</fullName>
    </submittedName>
</protein>
<dbReference type="EMBL" id="ASPP01007701">
    <property type="protein sequence ID" value="ETO26691.1"/>
    <property type="molecule type" value="Genomic_DNA"/>
</dbReference>
<keyword evidence="2" id="KW-1185">Reference proteome</keyword>
<accession>X6NL14</accession>
<dbReference type="AlphaFoldDB" id="X6NL14"/>
<sequence>MANVYQATTTVKMFTHYICFPFFSPTKKEHSKKNLCAIDQRTCDAKAQSQTVTSYIDPSTGVDFTIETELLGPTSVIYIKLLRNQNGQGFVASGNATFGSEQSTHSTLYFSYNSYDEIWVNDPENSDYFTTAAYINVTGGSGAFDKAFGLMTFVAYDDRGNGDWNPYVFANLVLPN</sequence>
<name>X6NL14_RETFI</name>
<organism evidence="1 2">
    <name type="scientific">Reticulomyxa filosa</name>
    <dbReference type="NCBI Taxonomy" id="46433"/>
    <lineage>
        <taxon>Eukaryota</taxon>
        <taxon>Sar</taxon>
        <taxon>Rhizaria</taxon>
        <taxon>Retaria</taxon>
        <taxon>Foraminifera</taxon>
        <taxon>Monothalamids</taxon>
        <taxon>Reticulomyxidae</taxon>
        <taxon>Reticulomyxa</taxon>
    </lineage>
</organism>
<gene>
    <name evidence="1" type="ORF">RFI_10442</name>
</gene>
<comment type="caution">
    <text evidence="1">The sequence shown here is derived from an EMBL/GenBank/DDBJ whole genome shotgun (WGS) entry which is preliminary data.</text>
</comment>
<evidence type="ECO:0000313" key="1">
    <source>
        <dbReference type="EMBL" id="ETO26691.1"/>
    </source>
</evidence>